<gene>
    <name evidence="1" type="ORF">CVT23_14600</name>
</gene>
<dbReference type="InterPro" id="IPR029035">
    <property type="entry name" value="DHS-like_NAD/FAD-binding_dom"/>
</dbReference>
<dbReference type="Proteomes" id="UP000229498">
    <property type="component" value="Unassembled WGS sequence"/>
</dbReference>
<name>A0A2M9FZH8_9PROT</name>
<proteinExistence type="predicted"/>
<evidence type="ECO:0000313" key="1">
    <source>
        <dbReference type="EMBL" id="PJK28860.1"/>
    </source>
</evidence>
<sequence length="284" mass="32594">MPVSWPNTLVREIAERRAILFVGSGVTKSALPTLPNWPDLLSELAERVDKKKDVALVKSLIRRDRLLDAAELINSLLSPVERRAIFENKFLFTPPPQAEIYRYLLDLDFKVCITTNYDQFLEKNFEYHSGGAIAYQVRTYKYDNFLADLRSPSRTILKLHGCITDPSSIILDRQPYFKAKANNPGIYDIVEALSTVNTVLFFGYSINDPDIQLILERIHARSRTDHPHYALVSKFEHPSLRKALNETFNVSFVEYPKGIHQEFPEAVKELRDAVKAERARFGIP</sequence>
<dbReference type="SUPFAM" id="SSF52467">
    <property type="entry name" value="DHS-like NAD/FAD-binding domain"/>
    <property type="match status" value="1"/>
</dbReference>
<protein>
    <submittedName>
        <fullName evidence="1">Uncharacterized protein</fullName>
    </submittedName>
</protein>
<evidence type="ECO:0000313" key="2">
    <source>
        <dbReference type="Proteomes" id="UP000229498"/>
    </source>
</evidence>
<reference evidence="1 2" key="1">
    <citation type="submission" date="2017-11" db="EMBL/GenBank/DDBJ databases">
        <title>Draft genome sequence of Rhizobiales bacterium SY3-13.</title>
        <authorList>
            <person name="Sun C."/>
        </authorList>
    </citation>
    <scope>NUCLEOTIDE SEQUENCE [LARGE SCALE GENOMIC DNA]</scope>
    <source>
        <strain evidence="1 2">SY3-13</strain>
    </source>
</reference>
<organism evidence="1 2">
    <name type="scientific">Minwuia thermotolerans</name>
    <dbReference type="NCBI Taxonomy" id="2056226"/>
    <lineage>
        <taxon>Bacteria</taxon>
        <taxon>Pseudomonadati</taxon>
        <taxon>Pseudomonadota</taxon>
        <taxon>Alphaproteobacteria</taxon>
        <taxon>Minwuiales</taxon>
        <taxon>Minwuiaceae</taxon>
        <taxon>Minwuia</taxon>
    </lineage>
</organism>
<dbReference type="AlphaFoldDB" id="A0A2M9FZH8"/>
<accession>A0A2M9FZH8</accession>
<keyword evidence="2" id="KW-1185">Reference proteome</keyword>
<dbReference type="EMBL" id="PHIG01000038">
    <property type="protein sequence ID" value="PJK28860.1"/>
    <property type="molecule type" value="Genomic_DNA"/>
</dbReference>
<dbReference type="Pfam" id="PF13289">
    <property type="entry name" value="SIR2_2"/>
    <property type="match status" value="1"/>
</dbReference>
<comment type="caution">
    <text evidence="1">The sequence shown here is derived from an EMBL/GenBank/DDBJ whole genome shotgun (WGS) entry which is preliminary data.</text>
</comment>
<dbReference type="OrthoDB" id="7357874at2"/>